<evidence type="ECO:0000256" key="2">
    <source>
        <dbReference type="ARBA" id="ARBA00008079"/>
    </source>
</evidence>
<feature type="transmembrane region" description="Helical" evidence="17">
    <location>
        <begin position="18"/>
        <end position="40"/>
    </location>
</feature>
<reference evidence="19" key="1">
    <citation type="submission" date="2018-09" db="EMBL/GenBank/DDBJ databases">
        <authorList>
            <person name="Tuo L."/>
        </authorList>
    </citation>
    <scope>NUCLEOTIDE SEQUENCE [LARGE SCALE GENOMIC DNA]</scope>
    <source>
        <strain evidence="19">M2BS4Y-1</strain>
    </source>
</reference>
<keyword evidence="6" id="KW-1003">Cell membrane</keyword>
<comment type="similarity">
    <text evidence="2">Belongs to the cytochrome c oxidase bacterial subunit 4 family.</text>
</comment>
<feature type="transmembrane region" description="Helical" evidence="17">
    <location>
        <begin position="78"/>
        <end position="99"/>
    </location>
</feature>
<dbReference type="Proteomes" id="UP000265750">
    <property type="component" value="Unassembled WGS sequence"/>
</dbReference>
<evidence type="ECO:0000256" key="5">
    <source>
        <dbReference type="ARBA" id="ARBA00022448"/>
    </source>
</evidence>
<evidence type="ECO:0000256" key="17">
    <source>
        <dbReference type="SAM" id="Phobius"/>
    </source>
</evidence>
<evidence type="ECO:0000313" key="19">
    <source>
        <dbReference type="Proteomes" id="UP000265750"/>
    </source>
</evidence>
<dbReference type="PANTHER" id="PTHR36835:SF1">
    <property type="entry name" value="CYTOCHROME BO(3) UBIQUINOL OXIDASE SUBUNIT 4"/>
    <property type="match status" value="1"/>
</dbReference>
<evidence type="ECO:0000256" key="3">
    <source>
        <dbReference type="ARBA" id="ARBA00011700"/>
    </source>
</evidence>
<dbReference type="GO" id="GO:0015078">
    <property type="term" value="F:proton transmembrane transporter activity"/>
    <property type="evidence" value="ECO:0007669"/>
    <property type="project" value="TreeGrafter"/>
</dbReference>
<evidence type="ECO:0000256" key="10">
    <source>
        <dbReference type="ARBA" id="ARBA00023002"/>
    </source>
</evidence>
<dbReference type="PANTHER" id="PTHR36835">
    <property type="entry name" value="CYTOCHROME BO(3) UBIQUINOL OXIDASE SUBUNIT 4"/>
    <property type="match status" value="1"/>
</dbReference>
<evidence type="ECO:0000256" key="14">
    <source>
        <dbReference type="ARBA" id="ARBA00030211"/>
    </source>
</evidence>
<evidence type="ECO:0000256" key="15">
    <source>
        <dbReference type="ARBA" id="ARBA00031887"/>
    </source>
</evidence>
<name>A0A3A1WV95_9HYPH</name>
<evidence type="ECO:0000256" key="8">
    <source>
        <dbReference type="ARBA" id="ARBA00022982"/>
    </source>
</evidence>
<comment type="subunit">
    <text evidence="3">Heterooctamer of two A chains, two B chains, two C chains and two D chains.</text>
</comment>
<dbReference type="NCBIfam" id="TIGR02847">
    <property type="entry name" value="CyoD"/>
    <property type="match status" value="1"/>
</dbReference>
<keyword evidence="11 17" id="KW-0472">Membrane</keyword>
<dbReference type="EMBL" id="QYRN01000002">
    <property type="protein sequence ID" value="RIY02601.1"/>
    <property type="molecule type" value="Genomic_DNA"/>
</dbReference>
<evidence type="ECO:0000256" key="11">
    <source>
        <dbReference type="ARBA" id="ARBA00023136"/>
    </source>
</evidence>
<keyword evidence="5" id="KW-0813">Transport</keyword>
<protein>
    <recommendedName>
        <fullName evidence="4">Cytochrome bo(3) ubiquinol oxidase subunit 4</fullName>
    </recommendedName>
    <alternativeName>
        <fullName evidence="16">Cytochrome o ubiquinol oxidase subunit 4</fullName>
    </alternativeName>
    <alternativeName>
        <fullName evidence="13">Oxidase bo(3) subunit 4</fullName>
    </alternativeName>
    <alternativeName>
        <fullName evidence="14">Ubiquinol oxidase polypeptide IV</fullName>
    </alternativeName>
    <alternativeName>
        <fullName evidence="15">Ubiquinol oxidase subunit 4</fullName>
    </alternativeName>
</protein>
<keyword evidence="19" id="KW-1185">Reference proteome</keyword>
<comment type="function">
    <text evidence="12">Cytochrome bo(3) ubiquinol terminal oxidase is the component of the aerobic respiratory chain of E.coli that predominates when cells are grown at high aeration. Has proton pump activity across the membrane in addition to electron transfer, pumping 2 protons/electron.</text>
</comment>
<dbReference type="RefSeq" id="WP_119538679.1">
    <property type="nucleotide sequence ID" value="NZ_QYRN01000002.1"/>
</dbReference>
<organism evidence="18 19">
    <name type="scientific">Aureimonas flava</name>
    <dbReference type="NCBI Taxonomy" id="2320271"/>
    <lineage>
        <taxon>Bacteria</taxon>
        <taxon>Pseudomonadati</taxon>
        <taxon>Pseudomonadota</taxon>
        <taxon>Alphaproteobacteria</taxon>
        <taxon>Hyphomicrobiales</taxon>
        <taxon>Aurantimonadaceae</taxon>
        <taxon>Aureimonas</taxon>
    </lineage>
</organism>
<evidence type="ECO:0000256" key="1">
    <source>
        <dbReference type="ARBA" id="ARBA00004651"/>
    </source>
</evidence>
<dbReference type="GO" id="GO:0015990">
    <property type="term" value="P:electron transport coupled proton transport"/>
    <property type="evidence" value="ECO:0007669"/>
    <property type="project" value="InterPro"/>
</dbReference>
<dbReference type="InterPro" id="IPR005171">
    <property type="entry name" value="Cyt_c_oxidase_su4_prok"/>
</dbReference>
<evidence type="ECO:0000313" key="18">
    <source>
        <dbReference type="EMBL" id="RIY02601.1"/>
    </source>
</evidence>
<dbReference type="GO" id="GO:0009319">
    <property type="term" value="C:cytochrome o ubiquinol oxidase complex"/>
    <property type="evidence" value="ECO:0007669"/>
    <property type="project" value="TreeGrafter"/>
</dbReference>
<feature type="transmembrane region" description="Helical" evidence="17">
    <location>
        <begin position="46"/>
        <end position="66"/>
    </location>
</feature>
<evidence type="ECO:0000256" key="4">
    <source>
        <dbReference type="ARBA" id="ARBA00014689"/>
    </source>
</evidence>
<dbReference type="AlphaFoldDB" id="A0A3A1WV95"/>
<dbReference type="InterPro" id="IPR014210">
    <property type="entry name" value="Cyt_o_ubiqinol_oxidase_su4"/>
</dbReference>
<keyword evidence="10" id="KW-0560">Oxidoreductase</keyword>
<comment type="caution">
    <text evidence="18">The sequence shown here is derived from an EMBL/GenBank/DDBJ whole genome shotgun (WGS) entry which is preliminary data.</text>
</comment>
<proteinExistence type="inferred from homology"/>
<evidence type="ECO:0000256" key="7">
    <source>
        <dbReference type="ARBA" id="ARBA00022692"/>
    </source>
</evidence>
<dbReference type="InterPro" id="IPR050968">
    <property type="entry name" value="Cytochrome_c_oxidase_bac_sub4"/>
</dbReference>
<dbReference type="Pfam" id="PF03626">
    <property type="entry name" value="COX4_pro"/>
    <property type="match status" value="1"/>
</dbReference>
<evidence type="ECO:0000256" key="16">
    <source>
        <dbReference type="ARBA" id="ARBA00032185"/>
    </source>
</evidence>
<dbReference type="OrthoDB" id="7278008at2"/>
<dbReference type="GO" id="GO:0005886">
    <property type="term" value="C:plasma membrane"/>
    <property type="evidence" value="ECO:0007669"/>
    <property type="project" value="UniProtKB-SubCell"/>
</dbReference>
<comment type="subcellular location">
    <subcellularLocation>
        <location evidence="1">Cell membrane</location>
        <topology evidence="1">Multi-pass membrane protein</topology>
    </subcellularLocation>
</comment>
<accession>A0A3A1WV95</accession>
<evidence type="ECO:0000256" key="6">
    <source>
        <dbReference type="ARBA" id="ARBA00022475"/>
    </source>
</evidence>
<evidence type="ECO:0000256" key="12">
    <source>
        <dbReference type="ARBA" id="ARBA00025694"/>
    </source>
</evidence>
<dbReference type="GO" id="GO:0009486">
    <property type="term" value="F:cytochrome bo3 ubiquinol oxidase activity"/>
    <property type="evidence" value="ECO:0007669"/>
    <property type="project" value="InterPro"/>
</dbReference>
<evidence type="ECO:0000256" key="13">
    <source>
        <dbReference type="ARBA" id="ARBA00030071"/>
    </source>
</evidence>
<evidence type="ECO:0000256" key="9">
    <source>
        <dbReference type="ARBA" id="ARBA00022989"/>
    </source>
</evidence>
<gene>
    <name evidence="18" type="primary">cyoD</name>
    <name evidence="18" type="ORF">D3218_04345</name>
</gene>
<keyword evidence="7 17" id="KW-0812">Transmembrane</keyword>
<dbReference type="GO" id="GO:0019646">
    <property type="term" value="P:aerobic electron transport chain"/>
    <property type="evidence" value="ECO:0007669"/>
    <property type="project" value="TreeGrafter"/>
</dbReference>
<keyword evidence="9 17" id="KW-1133">Transmembrane helix</keyword>
<sequence>MSGASEHEHEKRRELRSYVVGFAAAVALTAVPFAVVASGAASAGTAYAVIAIAALAQVVVHFRFFLHIGLGRSTRDDLQLILFTALIVALMAGGTIWILENLHARMM</sequence>
<keyword evidence="8" id="KW-0249">Electron transport</keyword>